<dbReference type="EMBL" id="PETV01000024">
    <property type="protein sequence ID" value="PIV47281.1"/>
    <property type="molecule type" value="Genomic_DNA"/>
</dbReference>
<keyword evidence="5 7" id="KW-0378">Hydrolase</keyword>
<dbReference type="GO" id="GO:0030677">
    <property type="term" value="C:ribonuclease P complex"/>
    <property type="evidence" value="ECO:0007669"/>
    <property type="project" value="TreeGrafter"/>
</dbReference>
<evidence type="ECO:0000256" key="3">
    <source>
        <dbReference type="ARBA" id="ARBA00022722"/>
    </source>
</evidence>
<dbReference type="PANTHER" id="PTHR33992:SF1">
    <property type="entry name" value="RIBONUCLEASE P PROTEIN COMPONENT"/>
    <property type="match status" value="1"/>
</dbReference>
<dbReference type="Proteomes" id="UP000229030">
    <property type="component" value="Unassembled WGS sequence"/>
</dbReference>
<comment type="subunit">
    <text evidence="7">Consists of a catalytic RNA component (M1 or rnpB) and a protein subunit.</text>
</comment>
<keyword evidence="3 7" id="KW-0540">Nuclease</keyword>
<evidence type="ECO:0000256" key="2">
    <source>
        <dbReference type="ARBA" id="ARBA00022694"/>
    </source>
</evidence>
<accession>A0A2M7DEL1</accession>
<proteinExistence type="inferred from homology"/>
<comment type="similarity">
    <text evidence="7">Belongs to the RnpA family.</text>
</comment>
<reference evidence="10" key="1">
    <citation type="submission" date="2017-09" db="EMBL/GenBank/DDBJ databases">
        <title>Depth-based differentiation of microbial function through sediment-hosted aquifers and enrichment of novel symbionts in the deep terrestrial subsurface.</title>
        <authorList>
            <person name="Probst A.J."/>
            <person name="Ladd B."/>
            <person name="Jarett J.K."/>
            <person name="Geller-Mcgrath D.E."/>
            <person name="Sieber C.M.K."/>
            <person name="Emerson J.B."/>
            <person name="Anantharaman K."/>
            <person name="Thomas B.C."/>
            <person name="Malmstrom R."/>
            <person name="Stieglmeier M."/>
            <person name="Klingl A."/>
            <person name="Woyke T."/>
            <person name="Ryan C.M."/>
            <person name="Banfield J.F."/>
        </authorList>
    </citation>
    <scope>NUCLEOTIDE SEQUENCE [LARGE SCALE GENOMIC DNA]</scope>
</reference>
<evidence type="ECO:0000256" key="7">
    <source>
        <dbReference type="HAMAP-Rule" id="MF_00227"/>
    </source>
</evidence>
<dbReference type="GO" id="GO:0001682">
    <property type="term" value="P:tRNA 5'-leader removal"/>
    <property type="evidence" value="ECO:0007669"/>
    <property type="project" value="UniProtKB-UniRule"/>
</dbReference>
<dbReference type="AlphaFoldDB" id="A0A2M7DEL1"/>
<evidence type="ECO:0000313" key="9">
    <source>
        <dbReference type="EMBL" id="PIV47281.1"/>
    </source>
</evidence>
<dbReference type="NCBIfam" id="TIGR00188">
    <property type="entry name" value="rnpA"/>
    <property type="match status" value="1"/>
</dbReference>
<name>A0A2M7DEL1_9BACT</name>
<dbReference type="PANTHER" id="PTHR33992">
    <property type="entry name" value="RIBONUCLEASE P PROTEIN COMPONENT"/>
    <property type="match status" value="1"/>
</dbReference>
<evidence type="ECO:0000256" key="5">
    <source>
        <dbReference type="ARBA" id="ARBA00022801"/>
    </source>
</evidence>
<dbReference type="EC" id="3.1.26.5" evidence="7 8"/>
<evidence type="ECO:0000256" key="4">
    <source>
        <dbReference type="ARBA" id="ARBA00022759"/>
    </source>
</evidence>
<dbReference type="InterPro" id="IPR014721">
    <property type="entry name" value="Ribsml_uS5_D2-typ_fold_subgr"/>
</dbReference>
<dbReference type="InterPro" id="IPR000100">
    <property type="entry name" value="RNase_P"/>
</dbReference>
<dbReference type="GO" id="GO:0000049">
    <property type="term" value="F:tRNA binding"/>
    <property type="evidence" value="ECO:0007669"/>
    <property type="project" value="UniProtKB-UniRule"/>
</dbReference>
<dbReference type="InterPro" id="IPR020568">
    <property type="entry name" value="Ribosomal_Su5_D2-typ_SF"/>
</dbReference>
<comment type="catalytic activity">
    <reaction evidence="7">
        <text>Endonucleolytic cleavage of RNA, removing 5'-extranucleotides from tRNA precursor.</text>
        <dbReference type="EC" id="3.1.26.5"/>
    </reaction>
</comment>
<keyword evidence="2 7" id="KW-0819">tRNA processing</keyword>
<dbReference type="HAMAP" id="MF_00227">
    <property type="entry name" value="RNase_P"/>
    <property type="match status" value="1"/>
</dbReference>
<dbReference type="PROSITE" id="PS00648">
    <property type="entry name" value="RIBONUCLEASE_P"/>
    <property type="match status" value="1"/>
</dbReference>
<comment type="caution">
    <text evidence="9">The sequence shown here is derived from an EMBL/GenBank/DDBJ whole genome shotgun (WGS) entry which is preliminary data.</text>
</comment>
<dbReference type="InterPro" id="IPR020539">
    <property type="entry name" value="RNase_P_CS"/>
</dbReference>
<keyword evidence="4 7" id="KW-0255">Endonuclease</keyword>
<gene>
    <name evidence="7 9" type="primary">rnpA</name>
    <name evidence="9" type="ORF">COS21_00845</name>
</gene>
<evidence type="ECO:0000256" key="8">
    <source>
        <dbReference type="NCBIfam" id="TIGR00188"/>
    </source>
</evidence>
<organism evidence="9 10">
    <name type="scientific">bacterium (Candidatus Gribaldobacteria) CG02_land_8_20_14_3_00_41_15</name>
    <dbReference type="NCBI Taxonomy" id="2014270"/>
    <lineage>
        <taxon>Bacteria</taxon>
        <taxon>Candidatus Gribaldobacteria</taxon>
    </lineage>
</organism>
<dbReference type="Pfam" id="PF00825">
    <property type="entry name" value="Ribonuclease_P"/>
    <property type="match status" value="1"/>
</dbReference>
<dbReference type="SUPFAM" id="SSF54211">
    <property type="entry name" value="Ribosomal protein S5 domain 2-like"/>
    <property type="match status" value="1"/>
</dbReference>
<evidence type="ECO:0000313" key="10">
    <source>
        <dbReference type="Proteomes" id="UP000229030"/>
    </source>
</evidence>
<dbReference type="GO" id="GO:0042781">
    <property type="term" value="F:3'-tRNA processing endoribonuclease activity"/>
    <property type="evidence" value="ECO:0007669"/>
    <property type="project" value="TreeGrafter"/>
</dbReference>
<evidence type="ECO:0000256" key="6">
    <source>
        <dbReference type="ARBA" id="ARBA00022884"/>
    </source>
</evidence>
<sequence length="116" mass="13329">MLAKENRLKKKNDFARVMASGGMAGGPWLVLRFVKNQLEVSRAGFVCSKKTAKRAVDRNRIKRQLRESMRRVWLEMATGYDLVLIVRTPLMGQPFDEIQAALEKLLKKARLLKNNN</sequence>
<protein>
    <recommendedName>
        <fullName evidence="7 8">Ribonuclease P protein component</fullName>
        <shortName evidence="7">RNase P protein</shortName>
        <shortName evidence="7">RNaseP protein</shortName>
        <ecNumber evidence="7 8">3.1.26.5</ecNumber>
    </recommendedName>
    <alternativeName>
        <fullName evidence="7">Protein C5</fullName>
    </alternativeName>
</protein>
<dbReference type="GO" id="GO:0004526">
    <property type="term" value="F:ribonuclease P activity"/>
    <property type="evidence" value="ECO:0007669"/>
    <property type="project" value="UniProtKB-UniRule"/>
</dbReference>
<evidence type="ECO:0000256" key="1">
    <source>
        <dbReference type="ARBA" id="ARBA00002663"/>
    </source>
</evidence>
<keyword evidence="6 7" id="KW-0694">RNA-binding</keyword>
<dbReference type="Gene3D" id="3.30.230.10">
    <property type="match status" value="1"/>
</dbReference>
<comment type="function">
    <text evidence="1 7">RNaseP catalyzes the removal of the 5'-leader sequence from pre-tRNA to produce the mature 5'-terminus. It can also cleave other RNA substrates such as 4.5S RNA. The protein component plays an auxiliary but essential role in vivo by binding to the 5'-leader sequence and broadening the substrate specificity of the ribozyme.</text>
</comment>